<name>A0AC58U0Z6_TOBAC</name>
<reference evidence="2" key="2">
    <citation type="submission" date="2025-08" db="UniProtKB">
        <authorList>
            <consortium name="RefSeq"/>
        </authorList>
    </citation>
    <scope>IDENTIFICATION</scope>
    <source>
        <tissue evidence="2">Leaf</tissue>
    </source>
</reference>
<proteinExistence type="predicted"/>
<keyword evidence="1" id="KW-1185">Reference proteome</keyword>
<accession>A0AC58U0Z6</accession>
<gene>
    <name evidence="2" type="primary">LOC142177955</name>
</gene>
<organism evidence="1 2">
    <name type="scientific">Nicotiana tabacum</name>
    <name type="common">Common tobacco</name>
    <dbReference type="NCBI Taxonomy" id="4097"/>
    <lineage>
        <taxon>Eukaryota</taxon>
        <taxon>Viridiplantae</taxon>
        <taxon>Streptophyta</taxon>
        <taxon>Embryophyta</taxon>
        <taxon>Tracheophyta</taxon>
        <taxon>Spermatophyta</taxon>
        <taxon>Magnoliopsida</taxon>
        <taxon>eudicotyledons</taxon>
        <taxon>Gunneridae</taxon>
        <taxon>Pentapetalae</taxon>
        <taxon>asterids</taxon>
        <taxon>lamiids</taxon>
        <taxon>Solanales</taxon>
        <taxon>Solanaceae</taxon>
        <taxon>Nicotianoideae</taxon>
        <taxon>Nicotianeae</taxon>
        <taxon>Nicotiana</taxon>
    </lineage>
</organism>
<dbReference type="Proteomes" id="UP000790787">
    <property type="component" value="Chromosome 24"/>
</dbReference>
<evidence type="ECO:0000313" key="1">
    <source>
        <dbReference type="Proteomes" id="UP000790787"/>
    </source>
</evidence>
<protein>
    <submittedName>
        <fullName evidence="2">Uncharacterized protein LOC142177955 isoform X1</fullName>
    </submittedName>
</protein>
<reference evidence="1" key="1">
    <citation type="journal article" date="2014" name="Nat. Commun.">
        <title>The tobacco genome sequence and its comparison with those of tomato and potato.</title>
        <authorList>
            <person name="Sierro N."/>
            <person name="Battey J.N."/>
            <person name="Ouadi S."/>
            <person name="Bakaher N."/>
            <person name="Bovet L."/>
            <person name="Willig A."/>
            <person name="Goepfert S."/>
            <person name="Peitsch M.C."/>
            <person name="Ivanov N.V."/>
        </authorList>
    </citation>
    <scope>NUCLEOTIDE SEQUENCE [LARGE SCALE GENOMIC DNA]</scope>
</reference>
<evidence type="ECO:0000313" key="2">
    <source>
        <dbReference type="RefSeq" id="XP_075103158.1"/>
    </source>
</evidence>
<sequence>MPPIRAVITPLEARVRGLKCAQLEDDNKALDQLTSKEACKDKPRSDEIESGMPGCLWSFSFVIPIGAYSPVSCHYQDFHMCLRKLYWLVELQQMLLYNTLKDKLVSAACYTKAEAQLKKEVLVAIENEIAAIRDGNEHDQSLGRTFSRA</sequence>
<dbReference type="RefSeq" id="XP_075103158.1">
    <property type="nucleotide sequence ID" value="XM_075247057.1"/>
</dbReference>